<keyword evidence="2" id="KW-1185">Reference proteome</keyword>
<organism evidence="1 2">
    <name type="scientific">Caerostris darwini</name>
    <dbReference type="NCBI Taxonomy" id="1538125"/>
    <lineage>
        <taxon>Eukaryota</taxon>
        <taxon>Metazoa</taxon>
        <taxon>Ecdysozoa</taxon>
        <taxon>Arthropoda</taxon>
        <taxon>Chelicerata</taxon>
        <taxon>Arachnida</taxon>
        <taxon>Araneae</taxon>
        <taxon>Araneomorphae</taxon>
        <taxon>Entelegynae</taxon>
        <taxon>Araneoidea</taxon>
        <taxon>Araneidae</taxon>
        <taxon>Caerostris</taxon>
    </lineage>
</organism>
<comment type="caution">
    <text evidence="1">The sequence shown here is derived from an EMBL/GenBank/DDBJ whole genome shotgun (WGS) entry which is preliminary data.</text>
</comment>
<dbReference type="Gene3D" id="2.10.80.10">
    <property type="entry name" value="Lipase, subunit A"/>
    <property type="match status" value="1"/>
</dbReference>
<dbReference type="EMBL" id="BPLQ01012321">
    <property type="protein sequence ID" value="GIY64490.1"/>
    <property type="molecule type" value="Genomic_DNA"/>
</dbReference>
<dbReference type="AlphaFoldDB" id="A0AAV4V3H0"/>
<sequence length="66" mass="6942">MQKCKSQSDCSSGMHCVKNFGLMAFCRSAAKKGGMCSVSQGKNGMYTNVPPCEGGLSCQGSILMCH</sequence>
<name>A0AAV4V3H0_9ARAC</name>
<evidence type="ECO:0000313" key="2">
    <source>
        <dbReference type="Proteomes" id="UP001054837"/>
    </source>
</evidence>
<dbReference type="Proteomes" id="UP001054837">
    <property type="component" value="Unassembled WGS sequence"/>
</dbReference>
<gene>
    <name evidence="1" type="ORF">CDAR_477011</name>
</gene>
<evidence type="ECO:0008006" key="3">
    <source>
        <dbReference type="Google" id="ProtNLM"/>
    </source>
</evidence>
<accession>A0AAV4V3H0</accession>
<protein>
    <recommendedName>
        <fullName evidence="3">Dickkopf N-terminal cysteine-rich domain-containing protein</fullName>
    </recommendedName>
</protein>
<reference evidence="1 2" key="1">
    <citation type="submission" date="2021-06" db="EMBL/GenBank/DDBJ databases">
        <title>Caerostris darwini draft genome.</title>
        <authorList>
            <person name="Kono N."/>
            <person name="Arakawa K."/>
        </authorList>
    </citation>
    <scope>NUCLEOTIDE SEQUENCE [LARGE SCALE GENOMIC DNA]</scope>
</reference>
<evidence type="ECO:0000313" key="1">
    <source>
        <dbReference type="EMBL" id="GIY64490.1"/>
    </source>
</evidence>
<proteinExistence type="predicted"/>